<keyword evidence="2" id="KW-0732">Signal</keyword>
<evidence type="ECO:0000313" key="3">
    <source>
        <dbReference type="EMBL" id="ORX40312.1"/>
    </source>
</evidence>
<keyword evidence="4" id="KW-1185">Reference proteome</keyword>
<dbReference type="GeneID" id="33556715"/>
<comment type="caution">
    <text evidence="3">The sequence shown here is derived from an EMBL/GenBank/DDBJ whole genome shotgun (WGS) entry which is preliminary data.</text>
</comment>
<organism evidence="3 4">
    <name type="scientific">Kockovaella imperatae</name>
    <dbReference type="NCBI Taxonomy" id="4999"/>
    <lineage>
        <taxon>Eukaryota</taxon>
        <taxon>Fungi</taxon>
        <taxon>Dikarya</taxon>
        <taxon>Basidiomycota</taxon>
        <taxon>Agaricomycotina</taxon>
        <taxon>Tremellomycetes</taxon>
        <taxon>Tremellales</taxon>
        <taxon>Cuniculitremaceae</taxon>
        <taxon>Kockovaella</taxon>
    </lineage>
</organism>
<feature type="region of interest" description="Disordered" evidence="1">
    <location>
        <begin position="344"/>
        <end position="379"/>
    </location>
</feature>
<dbReference type="EMBL" id="NBSH01000002">
    <property type="protein sequence ID" value="ORX40312.1"/>
    <property type="molecule type" value="Genomic_DNA"/>
</dbReference>
<proteinExistence type="predicted"/>
<feature type="signal peptide" evidence="2">
    <location>
        <begin position="1"/>
        <end position="19"/>
    </location>
</feature>
<dbReference type="Proteomes" id="UP000193218">
    <property type="component" value="Unassembled WGS sequence"/>
</dbReference>
<accession>A0A1Y1UQS6</accession>
<dbReference type="AlphaFoldDB" id="A0A1Y1UQS6"/>
<evidence type="ECO:0008006" key="5">
    <source>
        <dbReference type="Google" id="ProtNLM"/>
    </source>
</evidence>
<reference evidence="3 4" key="1">
    <citation type="submission" date="2017-03" db="EMBL/GenBank/DDBJ databases">
        <title>Widespread Adenine N6-methylation of Active Genes in Fungi.</title>
        <authorList>
            <consortium name="DOE Joint Genome Institute"/>
            <person name="Mondo S.J."/>
            <person name="Dannebaum R.O."/>
            <person name="Kuo R.C."/>
            <person name="Louie K.B."/>
            <person name="Bewick A.J."/>
            <person name="Labutti K."/>
            <person name="Haridas S."/>
            <person name="Kuo A."/>
            <person name="Salamov A."/>
            <person name="Ahrendt S.R."/>
            <person name="Lau R."/>
            <person name="Bowen B.P."/>
            <person name="Lipzen A."/>
            <person name="Sullivan W."/>
            <person name="Andreopoulos W.B."/>
            <person name="Clum A."/>
            <person name="Lindquist E."/>
            <person name="Daum C."/>
            <person name="Northen T.R."/>
            <person name="Ramamoorthy G."/>
            <person name="Schmitz R.J."/>
            <person name="Gryganskyi A."/>
            <person name="Culley D."/>
            <person name="Magnuson J."/>
            <person name="James T.Y."/>
            <person name="O'Malley M.A."/>
            <person name="Stajich J.E."/>
            <person name="Spatafora J.W."/>
            <person name="Visel A."/>
            <person name="Grigoriev I.V."/>
        </authorList>
    </citation>
    <scope>NUCLEOTIDE SEQUENCE [LARGE SCALE GENOMIC DNA]</scope>
    <source>
        <strain evidence="3 4">NRRL Y-17943</strain>
    </source>
</reference>
<evidence type="ECO:0000256" key="2">
    <source>
        <dbReference type="SAM" id="SignalP"/>
    </source>
</evidence>
<sequence>MFATFEASLILVGATTAFAKLSSTITAPAGVPTANLDKRVTYSPNPTETTSPYPLTAYHFPYSALPEQVNPINYGRGPQSGYNICNHTTEGPDSMCQTAIVNSIADFCIWGGPGLESNQSVGDFEGASVAYCSRSGYGTRIFPPGTFTALQFMRTPGYIQIVGLFNQTAVGLTNSDEGGELDPHGADGLGNPIGGLVYSKSLPSGDNTTYMETQSWNNFLDSDRFCFKLCDPNYQTEYNYCQNIYDLIGCDYNAPAAYEEGVFLSCDGDMQDEVGTYTSDGQTYTWSQPTSLPPGYNMPYTPTIPASSNCVTYQSTDLFPTQSLGYQSTNNVFGALGPTSASAASSSTGSVSASRATTSSQTGSKTKSTTASASTATTKTGAATRLTASALPITIGLGLLLMVMN</sequence>
<dbReference type="RefSeq" id="XP_021874097.1">
    <property type="nucleotide sequence ID" value="XM_022014907.1"/>
</dbReference>
<name>A0A1Y1UQS6_9TREE</name>
<protein>
    <recommendedName>
        <fullName evidence="5">Macrofage activating glycoprotein</fullName>
    </recommendedName>
</protein>
<dbReference type="OrthoDB" id="2564904at2759"/>
<feature type="chain" id="PRO_5010988348" description="Macrofage activating glycoprotein" evidence="2">
    <location>
        <begin position="20"/>
        <end position="405"/>
    </location>
</feature>
<evidence type="ECO:0000256" key="1">
    <source>
        <dbReference type="SAM" id="MobiDB-lite"/>
    </source>
</evidence>
<dbReference type="STRING" id="4999.A0A1Y1UQS6"/>
<dbReference type="InParanoid" id="A0A1Y1UQS6"/>
<evidence type="ECO:0000313" key="4">
    <source>
        <dbReference type="Proteomes" id="UP000193218"/>
    </source>
</evidence>
<gene>
    <name evidence="3" type="ORF">BD324DRAFT_617275</name>
</gene>